<evidence type="ECO:0000256" key="5">
    <source>
        <dbReference type="ARBA" id="ARBA00023242"/>
    </source>
</evidence>
<evidence type="ECO:0000313" key="9">
    <source>
        <dbReference type="Proteomes" id="UP000290900"/>
    </source>
</evidence>
<evidence type="ECO:0000313" key="8">
    <source>
        <dbReference type="EMBL" id="VEU20266.1"/>
    </source>
</evidence>
<proteinExistence type="inferred from homology"/>
<dbReference type="AlphaFoldDB" id="A0A448YHA7"/>
<feature type="compositionally biased region" description="Basic residues" evidence="7">
    <location>
        <begin position="1"/>
        <end position="16"/>
    </location>
</feature>
<dbReference type="FunCoup" id="A0A448YHA7">
    <property type="interactions" value="263"/>
</dbReference>
<evidence type="ECO:0000256" key="3">
    <source>
        <dbReference type="ARBA" id="ARBA00011523"/>
    </source>
</evidence>
<evidence type="ECO:0000256" key="7">
    <source>
        <dbReference type="SAM" id="MobiDB-lite"/>
    </source>
</evidence>
<name>A0A448YHA7_BRENA</name>
<protein>
    <recommendedName>
        <fullName evidence="4">Ribosome biogenesis protein SLX9</fullName>
    </recommendedName>
</protein>
<evidence type="ECO:0000256" key="6">
    <source>
        <dbReference type="ARBA" id="ARBA00025083"/>
    </source>
</evidence>
<feature type="region of interest" description="Disordered" evidence="7">
    <location>
        <begin position="93"/>
        <end position="121"/>
    </location>
</feature>
<dbReference type="GO" id="GO:0000462">
    <property type="term" value="P:maturation of SSU-rRNA from tricistronic rRNA transcript (SSU-rRNA, 5.8S rRNA, LSU-rRNA)"/>
    <property type="evidence" value="ECO:0007669"/>
    <property type="project" value="InterPro"/>
</dbReference>
<feature type="region of interest" description="Disordered" evidence="7">
    <location>
        <begin position="48"/>
        <end position="67"/>
    </location>
</feature>
<reference evidence="8 9" key="1">
    <citation type="submission" date="2018-12" db="EMBL/GenBank/DDBJ databases">
        <authorList>
            <person name="Tiukova I."/>
            <person name="Dainat J."/>
        </authorList>
    </citation>
    <scope>NUCLEOTIDE SEQUENCE [LARGE SCALE GENOMIC DNA]</scope>
</reference>
<dbReference type="Proteomes" id="UP000290900">
    <property type="component" value="Unassembled WGS sequence"/>
</dbReference>
<dbReference type="GO" id="GO:0030688">
    <property type="term" value="C:preribosome, small subunit precursor"/>
    <property type="evidence" value="ECO:0007669"/>
    <property type="project" value="InterPro"/>
</dbReference>
<sequence length="160" mass="18103">MAIKKRGTLRAKARKRAGFESSATTKAIASKERLLDKLVKEKVSRAEKVPSLDANQSGISKSSIRRRKRKLREQLSAKLSDLETALIDTTKVQERVEEEHEDEAVSRKKLDHRPNPHSARGAMALAKKEGERFKAVLKETEFRENPFASLKEAILRNNSL</sequence>
<gene>
    <name evidence="8" type="ORF">BRENAR_LOCUS1001</name>
</gene>
<comment type="subcellular location">
    <subcellularLocation>
        <location evidence="1">Nucleus</location>
        <location evidence="1">Nucleolus</location>
    </subcellularLocation>
</comment>
<dbReference type="GO" id="GO:0030686">
    <property type="term" value="C:90S preribosome"/>
    <property type="evidence" value="ECO:0007669"/>
    <property type="project" value="InterPro"/>
</dbReference>
<comment type="subunit">
    <text evidence="3">Interacts with the 35S, 23S and 20S pre-rRNAs and with the U3 snoRNA.</text>
</comment>
<dbReference type="Pfam" id="PF15341">
    <property type="entry name" value="SLX9"/>
    <property type="match status" value="1"/>
</dbReference>
<comment type="function">
    <text evidence="6">Involved in ribosome biogenesis. Required for normal pre-rRNA processing in internal transcribed spacer 1 (ITS1). May be involved in the movements of the replication forks.</text>
</comment>
<dbReference type="InParanoid" id="A0A448YHA7"/>
<dbReference type="EMBL" id="CAACVR010000003">
    <property type="protein sequence ID" value="VEU20266.1"/>
    <property type="molecule type" value="Genomic_DNA"/>
</dbReference>
<feature type="compositionally biased region" description="Basic and acidic residues" evidence="7">
    <location>
        <begin position="93"/>
        <end position="114"/>
    </location>
</feature>
<evidence type="ECO:0000256" key="1">
    <source>
        <dbReference type="ARBA" id="ARBA00004604"/>
    </source>
</evidence>
<evidence type="ECO:0000256" key="2">
    <source>
        <dbReference type="ARBA" id="ARBA00011022"/>
    </source>
</evidence>
<dbReference type="GO" id="GO:0005730">
    <property type="term" value="C:nucleolus"/>
    <property type="evidence" value="ECO:0007669"/>
    <property type="project" value="UniProtKB-SubCell"/>
</dbReference>
<feature type="region of interest" description="Disordered" evidence="7">
    <location>
        <begin position="1"/>
        <end position="25"/>
    </location>
</feature>
<evidence type="ECO:0000256" key="4">
    <source>
        <dbReference type="ARBA" id="ARBA00021321"/>
    </source>
</evidence>
<keyword evidence="9" id="KW-1185">Reference proteome</keyword>
<dbReference type="OrthoDB" id="4068648at2759"/>
<keyword evidence="5" id="KW-0539">Nucleus</keyword>
<comment type="similarity">
    <text evidence="2">Belongs to the SLX9 family.</text>
</comment>
<dbReference type="InterPro" id="IPR028160">
    <property type="entry name" value="Slx9-like"/>
</dbReference>
<accession>A0A448YHA7</accession>
<organism evidence="8 9">
    <name type="scientific">Brettanomyces naardenensis</name>
    <name type="common">Yeast</name>
    <dbReference type="NCBI Taxonomy" id="13370"/>
    <lineage>
        <taxon>Eukaryota</taxon>
        <taxon>Fungi</taxon>
        <taxon>Dikarya</taxon>
        <taxon>Ascomycota</taxon>
        <taxon>Saccharomycotina</taxon>
        <taxon>Pichiomycetes</taxon>
        <taxon>Pichiales</taxon>
        <taxon>Pichiaceae</taxon>
        <taxon>Brettanomyces</taxon>
    </lineage>
</organism>
<dbReference type="STRING" id="13370.A0A448YHA7"/>